<dbReference type="eggNOG" id="COG4123">
    <property type="taxonomic scope" value="Bacteria"/>
</dbReference>
<organism evidence="2 3">
    <name type="scientific">Asaia bogorensis</name>
    <dbReference type="NCBI Taxonomy" id="91915"/>
    <lineage>
        <taxon>Bacteria</taxon>
        <taxon>Pseudomonadati</taxon>
        <taxon>Pseudomonadota</taxon>
        <taxon>Alphaproteobacteria</taxon>
        <taxon>Acetobacterales</taxon>
        <taxon>Acetobacteraceae</taxon>
        <taxon>Asaia</taxon>
    </lineage>
</organism>
<dbReference type="Gene3D" id="3.40.50.150">
    <property type="entry name" value="Vaccinia Virus protein VP39"/>
    <property type="match status" value="1"/>
</dbReference>
<reference evidence="2 3" key="2">
    <citation type="journal article" date="2014" name="PLoS ONE">
        <title>Evolution of mitochondria reconstructed from the energy metabolism of living bacteria.</title>
        <authorList>
            <person name="Degli Esposti M."/>
            <person name="Chouaia B."/>
            <person name="Comandatore F."/>
            <person name="Crotti E."/>
            <person name="Sassera D."/>
            <person name="Lievens P.M."/>
            <person name="Daffonchio D."/>
            <person name="Bandi C."/>
        </authorList>
    </citation>
    <scope>NUCLEOTIDE SEQUENCE [LARGE SCALE GENOMIC DNA]</scope>
    <source>
        <strain evidence="2 3">SF2.1</strain>
    </source>
</reference>
<gene>
    <name evidence="2" type="ORF">ASAP_0103</name>
</gene>
<accession>A0A060QBU4</accession>
<evidence type="ECO:0000256" key="1">
    <source>
        <dbReference type="SAM" id="MobiDB-lite"/>
    </source>
</evidence>
<feature type="compositionally biased region" description="Basic and acidic residues" evidence="1">
    <location>
        <begin position="1"/>
        <end position="11"/>
    </location>
</feature>
<protein>
    <submittedName>
        <fullName evidence="2">Predicted O-methyltransferase</fullName>
    </submittedName>
</protein>
<dbReference type="SUPFAM" id="SSF53335">
    <property type="entry name" value="S-adenosyl-L-methionine-dependent methyltransferases"/>
    <property type="match status" value="1"/>
</dbReference>
<dbReference type="EMBL" id="CBLX010000003">
    <property type="protein sequence ID" value="CDG38148.1"/>
    <property type="molecule type" value="Genomic_DNA"/>
</dbReference>
<evidence type="ECO:0000313" key="2">
    <source>
        <dbReference type="EMBL" id="CDG38148.1"/>
    </source>
</evidence>
<dbReference type="GO" id="GO:0032259">
    <property type="term" value="P:methylation"/>
    <property type="evidence" value="ECO:0007669"/>
    <property type="project" value="UniProtKB-KW"/>
</dbReference>
<feature type="region of interest" description="Disordered" evidence="1">
    <location>
        <begin position="1"/>
        <end position="24"/>
    </location>
</feature>
<dbReference type="CDD" id="cd02440">
    <property type="entry name" value="AdoMet_MTases"/>
    <property type="match status" value="1"/>
</dbReference>
<evidence type="ECO:0000313" key="3">
    <source>
        <dbReference type="Proteomes" id="UP000027583"/>
    </source>
</evidence>
<sequence>MHEPFRPENRPSDSQIHMSGRTAPVNPATLKADAAAINTTDTMPGYLLDQRVQYHQFTKGYRTGIEPVLMAAFVPARRGQSILEAGCGAGAGLLCLMTRCPETSGAGIEADGATAELARLNMEANGLGARVSIIQGSLPDIPPALRQITPGANGRFHHAMANPPWHPADHTGAADARRRLAMTMPEGGWTAWIDALSKWVLPGGSLTLALPAFVIDTACEALRQAGFGSLTLCPLWPKQGRAAKIVLLRGIWGARARSAFSPASCSIVRRAATRMSVRRFYVRRVRWSKRGDFARLRQFDSDASTPEHRCPENDPGYFHPRPGAVRSRVDSTCESHAVLRFQGGV</sequence>
<dbReference type="Proteomes" id="UP000027583">
    <property type="component" value="Unassembled WGS sequence"/>
</dbReference>
<comment type="caution">
    <text evidence="2">The sequence shown here is derived from an EMBL/GenBank/DDBJ whole genome shotgun (WGS) entry which is preliminary data.</text>
</comment>
<name>A0A060QBU4_9PROT</name>
<reference evidence="2 3" key="1">
    <citation type="journal article" date="2014" name="Genome Biol. Evol.">
        <title>Acetic acid bacteria genomes reveal functional traits for adaptation to life in insect guts.</title>
        <authorList>
            <person name="Chouaia B."/>
            <person name="Gaiarsa S."/>
            <person name="Crotti E."/>
            <person name="Comandatore F."/>
            <person name="Degli Esposti M."/>
            <person name="Ricci I."/>
            <person name="Alma A."/>
            <person name="Favia G."/>
            <person name="Bandi C."/>
            <person name="Daffonchio D."/>
        </authorList>
    </citation>
    <scope>NUCLEOTIDE SEQUENCE [LARGE SCALE GENOMIC DNA]</scope>
    <source>
        <strain evidence="2 3">SF2.1</strain>
    </source>
</reference>
<dbReference type="InterPro" id="IPR029063">
    <property type="entry name" value="SAM-dependent_MTases_sf"/>
</dbReference>
<dbReference type="GO" id="GO:0008168">
    <property type="term" value="F:methyltransferase activity"/>
    <property type="evidence" value="ECO:0007669"/>
    <property type="project" value="UniProtKB-KW"/>
</dbReference>
<dbReference type="PANTHER" id="PTHR47739">
    <property type="entry name" value="TRNA1(VAL) (ADENINE(37)-N6)-METHYLTRANSFERASE"/>
    <property type="match status" value="1"/>
</dbReference>
<proteinExistence type="predicted"/>
<dbReference type="AlphaFoldDB" id="A0A060QBU4"/>
<dbReference type="InterPro" id="IPR050210">
    <property type="entry name" value="tRNA_Adenine-N(6)_MTase"/>
</dbReference>
<dbReference type="PANTHER" id="PTHR47739:SF1">
    <property type="entry name" value="TRNA1(VAL) (ADENINE(37)-N6)-METHYLTRANSFERASE"/>
    <property type="match status" value="1"/>
</dbReference>